<dbReference type="InterPro" id="IPR011010">
    <property type="entry name" value="DNA_brk_join_enz"/>
</dbReference>
<evidence type="ECO:0000256" key="1">
    <source>
        <dbReference type="ARBA" id="ARBA00022829"/>
    </source>
</evidence>
<comment type="caution">
    <text evidence="5">The sequence shown here is derived from an EMBL/GenBank/DDBJ whole genome shotgun (WGS) entry which is preliminary data.</text>
</comment>
<keyword evidence="2" id="KW-0229">DNA integration</keyword>
<name>A0A1N7SWC7_9BURK</name>
<evidence type="ECO:0000313" key="5">
    <source>
        <dbReference type="EMBL" id="SIT51744.1"/>
    </source>
</evidence>
<dbReference type="EMBL" id="CYGY02000138">
    <property type="protein sequence ID" value="SIT51744.1"/>
    <property type="molecule type" value="Genomic_DNA"/>
</dbReference>
<gene>
    <name evidence="5" type="ORF">BN2476_1380005</name>
</gene>
<dbReference type="PROSITE" id="PS51898">
    <property type="entry name" value="TYR_RECOMBINASE"/>
    <property type="match status" value="1"/>
</dbReference>
<dbReference type="PANTHER" id="PTHR30349">
    <property type="entry name" value="PHAGE INTEGRASE-RELATED"/>
    <property type="match status" value="1"/>
</dbReference>
<dbReference type="InterPro" id="IPR002104">
    <property type="entry name" value="Integrase_catalytic"/>
</dbReference>
<dbReference type="Pfam" id="PF00589">
    <property type="entry name" value="Phage_integrase"/>
    <property type="match status" value="1"/>
</dbReference>
<keyword evidence="3" id="KW-0233">DNA recombination</keyword>
<evidence type="ECO:0000256" key="3">
    <source>
        <dbReference type="ARBA" id="ARBA00023172"/>
    </source>
</evidence>
<organism evidence="5 6">
    <name type="scientific">Paraburkholderia piptadeniae</name>
    <dbReference type="NCBI Taxonomy" id="1701573"/>
    <lineage>
        <taxon>Bacteria</taxon>
        <taxon>Pseudomonadati</taxon>
        <taxon>Pseudomonadota</taxon>
        <taxon>Betaproteobacteria</taxon>
        <taxon>Burkholderiales</taxon>
        <taxon>Burkholderiaceae</taxon>
        <taxon>Paraburkholderia</taxon>
    </lineage>
</organism>
<feature type="domain" description="Tyr recombinase" evidence="4">
    <location>
        <begin position="93"/>
        <end position="296"/>
    </location>
</feature>
<dbReference type="PANTHER" id="PTHR30349:SF81">
    <property type="entry name" value="TYROSINE RECOMBINASE XERC"/>
    <property type="match status" value="1"/>
</dbReference>
<dbReference type="GO" id="GO:0006310">
    <property type="term" value="P:DNA recombination"/>
    <property type="evidence" value="ECO:0007669"/>
    <property type="project" value="UniProtKB-KW"/>
</dbReference>
<evidence type="ECO:0000256" key="2">
    <source>
        <dbReference type="ARBA" id="ARBA00022908"/>
    </source>
</evidence>
<dbReference type="InterPro" id="IPR050090">
    <property type="entry name" value="Tyrosine_recombinase_XerCD"/>
</dbReference>
<reference evidence="5" key="1">
    <citation type="submission" date="2016-12" db="EMBL/GenBank/DDBJ databases">
        <authorList>
            <person name="Moulin L."/>
        </authorList>
    </citation>
    <scope>NUCLEOTIDE SEQUENCE [LARGE SCALE GENOMIC DNA]</scope>
    <source>
        <strain evidence="5">STM 7183</strain>
    </source>
</reference>
<dbReference type="AlphaFoldDB" id="A0A1N7SWC7"/>
<dbReference type="RefSeq" id="WP_087740143.1">
    <property type="nucleotide sequence ID" value="NZ_CYGY02000138.1"/>
</dbReference>
<dbReference type="GO" id="GO:0007059">
    <property type="term" value="P:chromosome segregation"/>
    <property type="evidence" value="ECO:0007669"/>
    <property type="project" value="UniProtKB-KW"/>
</dbReference>
<dbReference type="SUPFAM" id="SSF56349">
    <property type="entry name" value="DNA breaking-rejoining enzymes"/>
    <property type="match status" value="1"/>
</dbReference>
<protein>
    <submittedName>
        <fullName evidence="5">Integrase family protein</fullName>
    </submittedName>
</protein>
<accession>A0A1N7SWC7</accession>
<dbReference type="Proteomes" id="UP000195569">
    <property type="component" value="Unassembled WGS sequence"/>
</dbReference>
<keyword evidence="1" id="KW-0159">Chromosome partition</keyword>
<dbReference type="Gene3D" id="1.10.443.10">
    <property type="entry name" value="Intergrase catalytic core"/>
    <property type="match status" value="1"/>
</dbReference>
<sequence length="309" mass="35475">MKLADMVNAYINCERSRGLRFRSDIKELRSYCRAMGDVAVEEVRPESVLAFIAGSGPVTARWVQKYRILGRLYRYAIGRGLASVSPLPAQIPRLPPPLTPHIYTIGELERLLMATYVLPMQALTMRTLLLLLYGTGMRIGEALSLTIQDVDLQMCVLVIRNSKFFKTRMVPIGPRLAMVLADYLWYRRRRPLPAGDSSAFFSTRTGHRLDYGWISKQFRRVRNAAGIRREDAARYQPRIHDIRHTAAVHRVIAWYRAGDDVQRLLPQLATYLGHVSISSTQQYISITTELMHEASLRFERYAQLEIRHA</sequence>
<dbReference type="GO" id="GO:0015074">
    <property type="term" value="P:DNA integration"/>
    <property type="evidence" value="ECO:0007669"/>
    <property type="project" value="UniProtKB-KW"/>
</dbReference>
<keyword evidence="6" id="KW-1185">Reference proteome</keyword>
<evidence type="ECO:0000259" key="4">
    <source>
        <dbReference type="PROSITE" id="PS51898"/>
    </source>
</evidence>
<dbReference type="InterPro" id="IPR013762">
    <property type="entry name" value="Integrase-like_cat_sf"/>
</dbReference>
<dbReference type="OrthoDB" id="662444at2"/>
<dbReference type="GO" id="GO:0003677">
    <property type="term" value="F:DNA binding"/>
    <property type="evidence" value="ECO:0007669"/>
    <property type="project" value="InterPro"/>
</dbReference>
<proteinExistence type="predicted"/>
<evidence type="ECO:0000313" key="6">
    <source>
        <dbReference type="Proteomes" id="UP000195569"/>
    </source>
</evidence>